<evidence type="ECO:0000313" key="2">
    <source>
        <dbReference type="Proteomes" id="UP000805193"/>
    </source>
</evidence>
<dbReference type="Proteomes" id="UP000805193">
    <property type="component" value="Unassembled WGS sequence"/>
</dbReference>
<keyword evidence="2" id="KW-1185">Reference proteome</keyword>
<reference evidence="1 2" key="1">
    <citation type="journal article" date="2020" name="Cell">
        <title>Large-Scale Comparative Analyses of Tick Genomes Elucidate Their Genetic Diversity and Vector Capacities.</title>
        <authorList>
            <consortium name="Tick Genome and Microbiome Consortium (TIGMIC)"/>
            <person name="Jia N."/>
            <person name="Wang J."/>
            <person name="Shi W."/>
            <person name="Du L."/>
            <person name="Sun Y."/>
            <person name="Zhan W."/>
            <person name="Jiang J.F."/>
            <person name="Wang Q."/>
            <person name="Zhang B."/>
            <person name="Ji P."/>
            <person name="Bell-Sakyi L."/>
            <person name="Cui X.M."/>
            <person name="Yuan T.T."/>
            <person name="Jiang B.G."/>
            <person name="Yang W.F."/>
            <person name="Lam T.T."/>
            <person name="Chang Q.C."/>
            <person name="Ding S.J."/>
            <person name="Wang X.J."/>
            <person name="Zhu J.G."/>
            <person name="Ruan X.D."/>
            <person name="Zhao L."/>
            <person name="Wei J.T."/>
            <person name="Ye R.Z."/>
            <person name="Que T.C."/>
            <person name="Du C.H."/>
            <person name="Zhou Y.H."/>
            <person name="Cheng J.X."/>
            <person name="Dai P.F."/>
            <person name="Guo W.B."/>
            <person name="Han X.H."/>
            <person name="Huang E.J."/>
            <person name="Li L.F."/>
            <person name="Wei W."/>
            <person name="Gao Y.C."/>
            <person name="Liu J.Z."/>
            <person name="Shao H.Z."/>
            <person name="Wang X."/>
            <person name="Wang C.C."/>
            <person name="Yang T.C."/>
            <person name="Huo Q.B."/>
            <person name="Li W."/>
            <person name="Chen H.Y."/>
            <person name="Chen S.E."/>
            <person name="Zhou L.G."/>
            <person name="Ni X.B."/>
            <person name="Tian J.H."/>
            <person name="Sheng Y."/>
            <person name="Liu T."/>
            <person name="Pan Y.S."/>
            <person name="Xia L.Y."/>
            <person name="Li J."/>
            <person name="Zhao F."/>
            <person name="Cao W.C."/>
        </authorList>
    </citation>
    <scope>NUCLEOTIDE SEQUENCE [LARGE SCALE GENOMIC DNA]</scope>
    <source>
        <strain evidence="1">Iper-2018</strain>
    </source>
</reference>
<gene>
    <name evidence="1" type="ORF">HPB47_016655</name>
</gene>
<accession>A0AC60QRI9</accession>
<comment type="caution">
    <text evidence="1">The sequence shown here is derived from an EMBL/GenBank/DDBJ whole genome shotgun (WGS) entry which is preliminary data.</text>
</comment>
<name>A0AC60QRI9_IXOPE</name>
<sequence length="1165" mass="131290">MLQETNTTTAPAVQGYKTVSSMISNGRISRGTATLAKKRLTALTTELPLNSPIETQTVEVIMGKESIFMTNVYSNPRQNKQRFHQLLHIVCQKAQGRSLVIAGDFNAPHMDFGHERTTLKARNLLQDAAELDLHLITDPTQPTLPARRSTHRDTTPDLTFTNNAEATWRNTGEDYGSDHKVVEVTVPLQGRRKAPRQFTYVDWNRFREHNPDASVASLEAWTQSIRQASDMATRTISTDEDIDMEMDSRLARLIEAKQSITARWRRQRLNRRLRKRVAELNRKIEDHCRQLRAQIWEDICNQADAQMHKRSTWNLLRHLLDSENTKTHQHGRLNEIIARSIRDIGEETTERILLDKYLPNTPAETHPEYTGTPNGDLDKNIERWEVKAALAKVKGKSAAGPDGISNKALKNLEDGAIEALTNIFNKAWETGSLPTDWKTAKVILIPKPGKPPDIRNLRPISLTSCVGKVLEHVLLNRWQRYMESNNLYPTPMIGFRNKLGTHDAMLLIKKEIVDVKGCSAILSLDMQGAFDNVRHATILEEVNKLNFGQRSQNFIRDFLSGRQASIQAADIKTAARNLGSQGTPQGSVISPLLFNIAMLKIAKVLARTEAKYTLYVDDITIWTNCKTEGSAKGVLQTAVNVIEEALQGTGLKCAPNKSELLCIKHRKTGWDTLQLQTKDGPIPRVGKSRILGLTIEETKRNSGTIHKLEEKITASIRLIRRISSRRRGMKEQSICRMVQAFAISHIVYVASFLDWTKAERRKINALIRKAYAQALGTLRTTSVEKLLDLGVHNTFEEIIEAQGKAHQERLKATRSGREILKRVVGDHALHEDTAPPREIPQEARELINVRPIPRHMHPVHDRGRRAARAQALYRIHGRNPAAVYVDAACGDSHSVVAVVHAETGSVLKTASVKTGKTTTAEEVAIALATTVPGVTDILSDSMSAIRNFGKNSISREAARMFRPRQKINLTWTPAHEDGNMLADEAARGLLNRALSASNTNPPDPVKYGEILRLRRLERKKFPAPDPKLLRREATTLRQLQKEQMWTPVIGKHVFPQLYKDDTCKLCREERATLYHIMWYCTKRPQEARESKELPPEIQAAIVSKDYETQLQVIRLATELLERQVGTDPSQVQDTRKKTPRPTPIIIHISPSQTQTPIPRPAGPRP</sequence>
<dbReference type="EMBL" id="JABSTQ010005392">
    <property type="protein sequence ID" value="KAG0439427.1"/>
    <property type="molecule type" value="Genomic_DNA"/>
</dbReference>
<proteinExistence type="predicted"/>
<protein>
    <submittedName>
        <fullName evidence="1">Uncharacterized protein</fullName>
    </submittedName>
</protein>
<evidence type="ECO:0000313" key="1">
    <source>
        <dbReference type="EMBL" id="KAG0439427.1"/>
    </source>
</evidence>
<organism evidence="1 2">
    <name type="scientific">Ixodes persulcatus</name>
    <name type="common">Taiga tick</name>
    <dbReference type="NCBI Taxonomy" id="34615"/>
    <lineage>
        <taxon>Eukaryota</taxon>
        <taxon>Metazoa</taxon>
        <taxon>Ecdysozoa</taxon>
        <taxon>Arthropoda</taxon>
        <taxon>Chelicerata</taxon>
        <taxon>Arachnida</taxon>
        <taxon>Acari</taxon>
        <taxon>Parasitiformes</taxon>
        <taxon>Ixodida</taxon>
        <taxon>Ixodoidea</taxon>
        <taxon>Ixodidae</taxon>
        <taxon>Ixodinae</taxon>
        <taxon>Ixodes</taxon>
    </lineage>
</organism>